<evidence type="ECO:0000313" key="3">
    <source>
        <dbReference type="EMBL" id="AOY78503.1"/>
    </source>
</evidence>
<dbReference type="EMBL" id="CP017708">
    <property type="protein sequence ID" value="AOY78503.1"/>
    <property type="molecule type" value="Genomic_DNA"/>
</dbReference>
<sequence length="250" mass="29163">MLTAQAIKMPEFDKSITDYQNLLEQNNFIYVETEDPNFDWIEFSKLVTGGELILQYGQPIFYVRYKPELMKFSDARGERRLLPHTEASDYQTPPNYLALWCKKPSDCGGGMTTLAYVEGFLKTLTEEEKKKLMETRHHFGATRGVHANRTKGAIHPILSFEGKKPVFRFSCNYIKYGDYSPDPENLKPFTPEPFLGEIADRFLAYYEENHMAIRINQYSLLLWDNKCIAHARTTYSDPTRELQRIFLRNS</sequence>
<proteinExistence type="predicted"/>
<evidence type="ECO:0000313" key="4">
    <source>
        <dbReference type="Proteomes" id="UP000176944"/>
    </source>
</evidence>
<feature type="domain" description="TauD/TfdA-like" evidence="2">
    <location>
        <begin position="82"/>
        <end position="245"/>
    </location>
</feature>
<organism evidence="3 4">
    <name type="scientific">Moorena producens (strain JHB)</name>
    <dbReference type="NCBI Taxonomy" id="1454205"/>
    <lineage>
        <taxon>Bacteria</taxon>
        <taxon>Bacillati</taxon>
        <taxon>Cyanobacteriota</taxon>
        <taxon>Cyanophyceae</taxon>
        <taxon>Coleofasciculales</taxon>
        <taxon>Coleofasciculaceae</taxon>
        <taxon>Moorena</taxon>
    </lineage>
</organism>
<dbReference type="SUPFAM" id="SSF51197">
    <property type="entry name" value="Clavaminate synthase-like"/>
    <property type="match status" value="1"/>
</dbReference>
<dbReference type="InterPro" id="IPR042098">
    <property type="entry name" value="TauD-like_sf"/>
</dbReference>
<gene>
    <name evidence="3" type="ORF">BJP36_00015</name>
</gene>
<keyword evidence="1" id="KW-0560">Oxidoreductase</keyword>
<reference evidence="4" key="1">
    <citation type="submission" date="2016-10" db="EMBL/GenBank/DDBJ databases">
        <title>Comparative genomics uncovers the prolific and rare metabolic potential of the cyanobacterial genus Moorea.</title>
        <authorList>
            <person name="Leao T."/>
            <person name="Castelao G."/>
            <person name="Korobeynikov A."/>
            <person name="Monroe E.A."/>
            <person name="Podell S."/>
            <person name="Glukhov E."/>
            <person name="Allen E."/>
            <person name="Gerwick W.H."/>
            <person name="Gerwick L."/>
        </authorList>
    </citation>
    <scope>NUCLEOTIDE SEQUENCE [LARGE SCALE GENOMIC DNA]</scope>
    <source>
        <strain evidence="4">JHB</strain>
    </source>
</reference>
<dbReference type="GO" id="GO:0051213">
    <property type="term" value="F:dioxygenase activity"/>
    <property type="evidence" value="ECO:0007669"/>
    <property type="project" value="UniProtKB-KW"/>
</dbReference>
<protein>
    <submittedName>
        <fullName evidence="3">TauD/TfdA family dioxygenase</fullName>
    </submittedName>
</protein>
<name>A0A1D9FT84_MOOP1</name>
<accession>A0A1D9FT84</accession>
<dbReference type="Gene3D" id="3.60.130.10">
    <property type="entry name" value="Clavaminate synthase-like"/>
    <property type="match status" value="1"/>
</dbReference>
<evidence type="ECO:0000259" key="2">
    <source>
        <dbReference type="Pfam" id="PF02668"/>
    </source>
</evidence>
<keyword evidence="3" id="KW-0223">Dioxygenase</keyword>
<dbReference type="InterPro" id="IPR003819">
    <property type="entry name" value="TauD/TfdA-like"/>
</dbReference>
<dbReference type="Proteomes" id="UP000176944">
    <property type="component" value="Chromosome"/>
</dbReference>
<evidence type="ECO:0000256" key="1">
    <source>
        <dbReference type="ARBA" id="ARBA00023002"/>
    </source>
</evidence>
<dbReference type="AlphaFoldDB" id="A0A1D9FT84"/>
<dbReference type="Pfam" id="PF02668">
    <property type="entry name" value="TauD"/>
    <property type="match status" value="1"/>
</dbReference>